<dbReference type="PANTHER" id="PTHR44591:SF3">
    <property type="entry name" value="RESPONSE REGULATORY DOMAIN-CONTAINING PROTEIN"/>
    <property type="match status" value="1"/>
</dbReference>
<dbReference type="SMART" id="SM00850">
    <property type="entry name" value="LytTR"/>
    <property type="match status" value="1"/>
</dbReference>
<organism evidence="7 8">
    <name type="scientific">Anaerovorax odorimutans</name>
    <dbReference type="NCBI Taxonomy" id="109327"/>
    <lineage>
        <taxon>Bacteria</taxon>
        <taxon>Bacillati</taxon>
        <taxon>Bacillota</taxon>
        <taxon>Clostridia</taxon>
        <taxon>Peptostreptococcales</taxon>
        <taxon>Anaerovoracaceae</taxon>
        <taxon>Anaerovorax</taxon>
    </lineage>
</organism>
<evidence type="ECO:0000313" key="8">
    <source>
        <dbReference type="Proteomes" id="UP001524502"/>
    </source>
</evidence>
<protein>
    <recommendedName>
        <fullName evidence="1">Stage 0 sporulation protein A homolog</fullName>
    </recommendedName>
</protein>
<dbReference type="Gene3D" id="3.40.50.2300">
    <property type="match status" value="1"/>
</dbReference>
<dbReference type="InterPro" id="IPR011006">
    <property type="entry name" value="CheY-like_superfamily"/>
</dbReference>
<dbReference type="Pfam" id="PF04397">
    <property type="entry name" value="LytTR"/>
    <property type="match status" value="1"/>
</dbReference>
<evidence type="ECO:0000256" key="3">
    <source>
        <dbReference type="ARBA" id="ARBA00024867"/>
    </source>
</evidence>
<reference evidence="7 8" key="1">
    <citation type="submission" date="2022-06" db="EMBL/GenBank/DDBJ databases">
        <title>Isolation of gut microbiota from human fecal samples.</title>
        <authorList>
            <person name="Pamer E.G."/>
            <person name="Barat B."/>
            <person name="Waligurski E."/>
            <person name="Medina S."/>
            <person name="Paddock L."/>
            <person name="Mostad J."/>
        </authorList>
    </citation>
    <scope>NUCLEOTIDE SEQUENCE [LARGE SCALE GENOMIC DNA]</scope>
    <source>
        <strain evidence="7 8">SL.3.17</strain>
    </source>
</reference>
<dbReference type="PROSITE" id="PS50930">
    <property type="entry name" value="HTH_LYTTR"/>
    <property type="match status" value="1"/>
</dbReference>
<dbReference type="InterPro" id="IPR001789">
    <property type="entry name" value="Sig_transdc_resp-reg_receiver"/>
</dbReference>
<evidence type="ECO:0000259" key="6">
    <source>
        <dbReference type="PROSITE" id="PS50930"/>
    </source>
</evidence>
<feature type="domain" description="HTH LytTR-type" evidence="6">
    <location>
        <begin position="145"/>
        <end position="207"/>
    </location>
</feature>
<dbReference type="Pfam" id="PF00072">
    <property type="entry name" value="Response_reg"/>
    <property type="match status" value="1"/>
</dbReference>
<comment type="function">
    <text evidence="3">May play the central regulatory role in sporulation. It may be an element of the effector pathway responsible for the activation of sporulation genes in response to nutritional stress. Spo0A may act in concert with spo0H (a sigma factor) to control the expression of some genes that are critical to the sporulation process.</text>
</comment>
<dbReference type="PROSITE" id="PS50110">
    <property type="entry name" value="RESPONSE_REGULATORY"/>
    <property type="match status" value="1"/>
</dbReference>
<sequence length="249" mass="29231">MVNILVVEDNLRDLDYCVKLINKISSNVRIYKASSGNSAYEIISRGHLDGALIDIEMPGMDGFELAFRMRRINKMRFFPIVFITITHNDTLEVYREYHHCGYIQKPYTSEEFNAVIGPFLEGVIAQKEKMNVDKFSFQICDNIEVRLSIDEILYIETINRVPNIVTYDANYRVKRKNLNEIIEEINNENFIQCHRKCYVNINKIYKICHITYKSSDLYFTKDGSIKCPLSYTYKIAVIDKFMENKKHGE</sequence>
<keyword evidence="7" id="KW-0238">DNA-binding</keyword>
<dbReference type="RefSeq" id="WP_256133681.1">
    <property type="nucleotide sequence ID" value="NZ_JANFXK010000031.1"/>
</dbReference>
<dbReference type="Proteomes" id="UP001524502">
    <property type="component" value="Unassembled WGS sequence"/>
</dbReference>
<dbReference type="SUPFAM" id="SSF52172">
    <property type="entry name" value="CheY-like"/>
    <property type="match status" value="1"/>
</dbReference>
<keyword evidence="2 4" id="KW-0597">Phosphoprotein</keyword>
<dbReference type="PANTHER" id="PTHR44591">
    <property type="entry name" value="STRESS RESPONSE REGULATOR PROTEIN 1"/>
    <property type="match status" value="1"/>
</dbReference>
<gene>
    <name evidence="7" type="ORF">NE619_17245</name>
</gene>
<evidence type="ECO:0000256" key="4">
    <source>
        <dbReference type="PROSITE-ProRule" id="PRU00169"/>
    </source>
</evidence>
<dbReference type="GO" id="GO:0003677">
    <property type="term" value="F:DNA binding"/>
    <property type="evidence" value="ECO:0007669"/>
    <property type="project" value="UniProtKB-KW"/>
</dbReference>
<dbReference type="Gene3D" id="2.40.50.1020">
    <property type="entry name" value="LytTr DNA-binding domain"/>
    <property type="match status" value="1"/>
</dbReference>
<name>A0ABT1RTE4_9FIRM</name>
<evidence type="ECO:0000313" key="7">
    <source>
        <dbReference type="EMBL" id="MCQ4638478.1"/>
    </source>
</evidence>
<dbReference type="InterPro" id="IPR007492">
    <property type="entry name" value="LytTR_DNA-bd_dom"/>
</dbReference>
<evidence type="ECO:0000259" key="5">
    <source>
        <dbReference type="PROSITE" id="PS50110"/>
    </source>
</evidence>
<feature type="domain" description="Response regulatory" evidence="5">
    <location>
        <begin position="3"/>
        <end position="120"/>
    </location>
</feature>
<comment type="caution">
    <text evidence="7">The sequence shown here is derived from an EMBL/GenBank/DDBJ whole genome shotgun (WGS) entry which is preliminary data.</text>
</comment>
<keyword evidence="8" id="KW-1185">Reference proteome</keyword>
<evidence type="ECO:0000256" key="1">
    <source>
        <dbReference type="ARBA" id="ARBA00018672"/>
    </source>
</evidence>
<accession>A0ABT1RTE4</accession>
<proteinExistence type="predicted"/>
<evidence type="ECO:0000256" key="2">
    <source>
        <dbReference type="ARBA" id="ARBA00022553"/>
    </source>
</evidence>
<dbReference type="EMBL" id="JANFXK010000031">
    <property type="protein sequence ID" value="MCQ4638478.1"/>
    <property type="molecule type" value="Genomic_DNA"/>
</dbReference>
<dbReference type="InterPro" id="IPR050595">
    <property type="entry name" value="Bact_response_regulator"/>
</dbReference>
<dbReference type="SMART" id="SM00448">
    <property type="entry name" value="REC"/>
    <property type="match status" value="1"/>
</dbReference>
<feature type="modified residue" description="4-aspartylphosphate" evidence="4">
    <location>
        <position position="54"/>
    </location>
</feature>